<proteinExistence type="predicted"/>
<sequence length="405" mass="43679">MKLPFLEAASIGMKLLTKPSFTTALAVGRISVALLLALVGCATPERVPEPVVPEPTPVVEISETTWLQVDSDIGAASLAAAGPARHFARVEMERWRQLVASRVEADFIPWFSGYWTQQWLSARIAWYKLSASEEKEAVVNRLATYLQVEFRDRVLAPVAAEVDPEAVRAQATQYYVQSLRSALQPIALLYDLPPEQFDRRLKAIPAIELTPPATHNASLYQLLHAGKLDSLPAYAALLEQGHQAAIEAGAGLSTTRISPVARRVSEKLLERLAISGGASAISALIGGIAGSVITLGAASVGIMLHESARGPTEALLRENLTAGVEDIWHSLMEDPVSRVTAGIDYLSDQIEKCCPRTFGQPIELPGLLEQAPLTDEPDPQPETAEDGAVEENANDDEPPGFKSVD</sequence>
<evidence type="ECO:0000256" key="1">
    <source>
        <dbReference type="SAM" id="MobiDB-lite"/>
    </source>
</evidence>
<comment type="caution">
    <text evidence="2">The sequence shown here is derived from an EMBL/GenBank/DDBJ whole genome shotgun (WGS) entry which is preliminary data.</text>
</comment>
<evidence type="ECO:0000313" key="2">
    <source>
        <dbReference type="EMBL" id="KXB31775.1"/>
    </source>
</evidence>
<protein>
    <recommendedName>
        <fullName evidence="4">Lipoprotein</fullName>
    </recommendedName>
</protein>
<dbReference type="STRING" id="281362.AT959_05335"/>
<dbReference type="EMBL" id="LODL01000010">
    <property type="protein sequence ID" value="KXB31775.1"/>
    <property type="molecule type" value="Genomic_DNA"/>
</dbReference>
<dbReference type="Proteomes" id="UP000070186">
    <property type="component" value="Unassembled WGS sequence"/>
</dbReference>
<evidence type="ECO:0008006" key="4">
    <source>
        <dbReference type="Google" id="ProtNLM"/>
    </source>
</evidence>
<feature type="region of interest" description="Disordered" evidence="1">
    <location>
        <begin position="367"/>
        <end position="405"/>
    </location>
</feature>
<dbReference type="AlphaFoldDB" id="A0A133XLG2"/>
<accession>A0A133XLG2</accession>
<feature type="compositionally biased region" description="Acidic residues" evidence="1">
    <location>
        <begin position="375"/>
        <end position="398"/>
    </location>
</feature>
<organism evidence="2 3">
    <name type="scientific">Dechloromonas denitrificans</name>
    <dbReference type="NCBI Taxonomy" id="281362"/>
    <lineage>
        <taxon>Bacteria</taxon>
        <taxon>Pseudomonadati</taxon>
        <taxon>Pseudomonadota</taxon>
        <taxon>Betaproteobacteria</taxon>
        <taxon>Rhodocyclales</taxon>
        <taxon>Azonexaceae</taxon>
        <taxon>Dechloromonas</taxon>
    </lineage>
</organism>
<keyword evidence="3" id="KW-1185">Reference proteome</keyword>
<dbReference type="RefSeq" id="WP_066881350.1">
    <property type="nucleotide sequence ID" value="NZ_LODL01000010.1"/>
</dbReference>
<name>A0A133XLG2_9RHOO</name>
<gene>
    <name evidence="2" type="ORF">AT959_05335</name>
</gene>
<reference evidence="2 3" key="1">
    <citation type="submission" date="2015-12" db="EMBL/GenBank/DDBJ databases">
        <title>Nitrous oxide reduction kinetics distinguish bacteria harboring typical versus atypical NosZ.</title>
        <authorList>
            <person name="Yoon S."/>
            <person name="Nissen S."/>
            <person name="Park D."/>
            <person name="Sanford R.A."/>
            <person name="Loeffler F.E."/>
        </authorList>
    </citation>
    <scope>NUCLEOTIDE SEQUENCE [LARGE SCALE GENOMIC DNA]</scope>
    <source>
        <strain evidence="2 3">ATCC BAA-841</strain>
    </source>
</reference>
<evidence type="ECO:0000313" key="3">
    <source>
        <dbReference type="Proteomes" id="UP000070186"/>
    </source>
</evidence>